<dbReference type="SUPFAM" id="SSF46689">
    <property type="entry name" value="Homeodomain-like"/>
    <property type="match status" value="2"/>
</dbReference>
<protein>
    <submittedName>
        <fullName evidence="7">AraC family transcriptional regulator</fullName>
    </submittedName>
    <submittedName>
        <fullName evidence="6">HTH-type transcriptional activator RhaR</fullName>
    </submittedName>
</protein>
<sequence>MDLCRIYADFCIYAVAFLLSFLIFVCELNFAEYMRRPIINEKLPISESNPIKARHYDYDRFTYPWHFHSQYEIIYVKESHGLCFVGDCIEKFSAGDVILFGTNLPHYMRSNDIYGSENATSRVQGTIIQFEQNFMQYSFDYYPQFLQIKMLLEESKRGIIFPKQDATRVGELLSGFLSLSGFRQISGLLDLLQELAVSPQRRTLASLHYYEKFPTLGNKRIDKIISFINNNYTRNLKLNEIAGMASMNSSAFCRYFKENTGKTLLQYVMEMRVGYACKLLALGEMDISQIAVECGFDSITHFNRTFKQLVNLTPTQYRSNIMK</sequence>
<evidence type="ECO:0000313" key="7">
    <source>
        <dbReference type="EMBL" id="KAA5423803.1"/>
    </source>
</evidence>
<gene>
    <name evidence="6" type="primary">rhaR_3</name>
    <name evidence="6" type="ORF">BcellWH2_04179</name>
    <name evidence="7" type="ORF">F2Y81_01270</name>
</gene>
<keyword evidence="1" id="KW-0805">Transcription regulation</keyword>
<dbReference type="InterPro" id="IPR018062">
    <property type="entry name" value="HTH_AraC-typ_CS"/>
</dbReference>
<dbReference type="PANTHER" id="PTHR43280:SF34">
    <property type="entry name" value="ARAC-FAMILY TRANSCRIPTIONAL REGULATOR"/>
    <property type="match status" value="1"/>
</dbReference>
<dbReference type="AlphaFoldDB" id="A0A0P0GVP0"/>
<keyword evidence="4" id="KW-0472">Membrane</keyword>
<dbReference type="eggNOG" id="COG2207">
    <property type="taxonomic scope" value="Bacteria"/>
</dbReference>
<dbReference type="InterPro" id="IPR011051">
    <property type="entry name" value="RmlC_Cupin_sf"/>
</dbReference>
<organism evidence="6 8">
    <name type="scientific">Bacteroides cellulosilyticus</name>
    <dbReference type="NCBI Taxonomy" id="246787"/>
    <lineage>
        <taxon>Bacteria</taxon>
        <taxon>Pseudomonadati</taxon>
        <taxon>Bacteroidota</taxon>
        <taxon>Bacteroidia</taxon>
        <taxon>Bacteroidales</taxon>
        <taxon>Bacteroidaceae</taxon>
        <taxon>Bacteroides</taxon>
    </lineage>
</organism>
<evidence type="ECO:0000256" key="2">
    <source>
        <dbReference type="ARBA" id="ARBA00023125"/>
    </source>
</evidence>
<dbReference type="Gene3D" id="2.60.120.10">
    <property type="entry name" value="Jelly Rolls"/>
    <property type="match status" value="1"/>
</dbReference>
<dbReference type="EMBL" id="VVYV01000001">
    <property type="protein sequence ID" value="KAA5423803.1"/>
    <property type="molecule type" value="Genomic_DNA"/>
</dbReference>
<feature type="transmembrane region" description="Helical" evidence="4">
    <location>
        <begin position="6"/>
        <end position="26"/>
    </location>
</feature>
<evidence type="ECO:0000256" key="3">
    <source>
        <dbReference type="ARBA" id="ARBA00023163"/>
    </source>
</evidence>
<keyword evidence="4" id="KW-1133">Transmembrane helix</keyword>
<dbReference type="InterPro" id="IPR014710">
    <property type="entry name" value="RmlC-like_jellyroll"/>
</dbReference>
<dbReference type="InterPro" id="IPR013096">
    <property type="entry name" value="Cupin_2"/>
</dbReference>
<dbReference type="Proteomes" id="UP000061809">
    <property type="component" value="Chromosome"/>
</dbReference>
<dbReference type="Pfam" id="PF07883">
    <property type="entry name" value="Cupin_2"/>
    <property type="match status" value="1"/>
</dbReference>
<dbReference type="Proteomes" id="UP000448877">
    <property type="component" value="Unassembled WGS sequence"/>
</dbReference>
<dbReference type="EMBL" id="CP012801">
    <property type="protein sequence ID" value="ALJ61398.1"/>
    <property type="molecule type" value="Genomic_DNA"/>
</dbReference>
<dbReference type="GeneID" id="66310001"/>
<evidence type="ECO:0000313" key="8">
    <source>
        <dbReference type="Proteomes" id="UP000061809"/>
    </source>
</evidence>
<dbReference type="CDD" id="cd06976">
    <property type="entry name" value="cupin_MtlR-like_N"/>
    <property type="match status" value="1"/>
</dbReference>
<name>A0A0P0GVP0_9BACE</name>
<reference evidence="7 9" key="2">
    <citation type="journal article" date="2019" name="Nat. Med.">
        <title>A library of human gut bacterial isolates paired with longitudinal multiomics data enables mechanistic microbiome research.</title>
        <authorList>
            <person name="Poyet M."/>
            <person name="Groussin M."/>
            <person name="Gibbons S.M."/>
            <person name="Avila-Pacheco J."/>
            <person name="Jiang X."/>
            <person name="Kearney S.M."/>
            <person name="Perrotta A.R."/>
            <person name="Berdy B."/>
            <person name="Zhao S."/>
            <person name="Lieberman T.D."/>
            <person name="Swanson P.K."/>
            <person name="Smith M."/>
            <person name="Roesemann S."/>
            <person name="Alexander J.E."/>
            <person name="Rich S.A."/>
            <person name="Livny J."/>
            <person name="Vlamakis H."/>
            <person name="Clish C."/>
            <person name="Bullock K."/>
            <person name="Deik A."/>
            <person name="Scott J."/>
            <person name="Pierce K.A."/>
            <person name="Xavier R.J."/>
            <person name="Alm E.J."/>
        </authorList>
    </citation>
    <scope>NUCLEOTIDE SEQUENCE [LARGE SCALE GENOMIC DNA]</scope>
    <source>
        <strain evidence="7 9">BIOML-A6</strain>
    </source>
</reference>
<dbReference type="Gene3D" id="1.10.10.60">
    <property type="entry name" value="Homeodomain-like"/>
    <property type="match status" value="2"/>
</dbReference>
<dbReference type="PANTHER" id="PTHR43280">
    <property type="entry name" value="ARAC-FAMILY TRANSCRIPTIONAL REGULATOR"/>
    <property type="match status" value="1"/>
</dbReference>
<dbReference type="InterPro" id="IPR020449">
    <property type="entry name" value="Tscrpt_reg_AraC-type_HTH"/>
</dbReference>
<dbReference type="STRING" id="246787.BcellWH2_04179"/>
<evidence type="ECO:0000313" key="9">
    <source>
        <dbReference type="Proteomes" id="UP000448877"/>
    </source>
</evidence>
<dbReference type="PRINTS" id="PR00032">
    <property type="entry name" value="HTHARAC"/>
</dbReference>
<keyword evidence="2" id="KW-0238">DNA-binding</keyword>
<dbReference type="PROSITE" id="PS00041">
    <property type="entry name" value="HTH_ARAC_FAMILY_1"/>
    <property type="match status" value="1"/>
</dbReference>
<dbReference type="GO" id="GO:0043565">
    <property type="term" value="F:sequence-specific DNA binding"/>
    <property type="evidence" value="ECO:0007669"/>
    <property type="project" value="InterPro"/>
</dbReference>
<dbReference type="SMART" id="SM00342">
    <property type="entry name" value="HTH_ARAC"/>
    <property type="match status" value="1"/>
</dbReference>
<evidence type="ECO:0000259" key="5">
    <source>
        <dbReference type="PROSITE" id="PS01124"/>
    </source>
</evidence>
<keyword evidence="3" id="KW-0804">Transcription</keyword>
<evidence type="ECO:0000256" key="1">
    <source>
        <dbReference type="ARBA" id="ARBA00023015"/>
    </source>
</evidence>
<dbReference type="Pfam" id="PF12833">
    <property type="entry name" value="HTH_18"/>
    <property type="match status" value="1"/>
</dbReference>
<feature type="domain" description="HTH araC/xylS-type" evidence="5">
    <location>
        <begin position="222"/>
        <end position="320"/>
    </location>
</feature>
<dbReference type="InterPro" id="IPR009057">
    <property type="entry name" value="Homeodomain-like_sf"/>
</dbReference>
<dbReference type="InterPro" id="IPR018060">
    <property type="entry name" value="HTH_AraC"/>
</dbReference>
<dbReference type="PROSITE" id="PS01124">
    <property type="entry name" value="HTH_ARAC_FAMILY_2"/>
    <property type="match status" value="1"/>
</dbReference>
<accession>A0A0P0GVP0</accession>
<dbReference type="PATRIC" id="fig|246787.4.peg.4322"/>
<reference evidence="6 8" key="1">
    <citation type="journal article" date="2015" name="Science">
        <title>Genetic determinants of in vivo fitness and diet responsiveness in multiple human gut Bacteroides.</title>
        <authorList>
            <person name="Wu M."/>
            <person name="McNulty N.P."/>
            <person name="Rodionov D.A."/>
            <person name="Khoroshkin M.S."/>
            <person name="Griffin N.W."/>
            <person name="Cheng J."/>
            <person name="Latreille P."/>
            <person name="Kerstetter R.A."/>
            <person name="Terrapon N."/>
            <person name="Henrissat B."/>
            <person name="Osterman A.L."/>
            <person name="Gordon J.I."/>
        </authorList>
    </citation>
    <scope>NUCLEOTIDE SEQUENCE [LARGE SCALE GENOMIC DNA]</scope>
    <source>
        <strain evidence="6 8">WH2</strain>
    </source>
</reference>
<dbReference type="SUPFAM" id="SSF51182">
    <property type="entry name" value="RmlC-like cupins"/>
    <property type="match status" value="1"/>
</dbReference>
<evidence type="ECO:0000313" key="6">
    <source>
        <dbReference type="EMBL" id="ALJ61398.1"/>
    </source>
</evidence>
<evidence type="ECO:0000256" key="4">
    <source>
        <dbReference type="SAM" id="Phobius"/>
    </source>
</evidence>
<dbReference type="GO" id="GO:0003700">
    <property type="term" value="F:DNA-binding transcription factor activity"/>
    <property type="evidence" value="ECO:0007669"/>
    <property type="project" value="InterPro"/>
</dbReference>
<proteinExistence type="predicted"/>
<keyword evidence="4" id="KW-0812">Transmembrane</keyword>
<dbReference type="KEGG" id="bcel:BcellWH2_04179"/>
<dbReference type="RefSeq" id="WP_007215391.1">
    <property type="nucleotide sequence ID" value="NZ_CABMLT010000008.1"/>
</dbReference>